<evidence type="ECO:0000259" key="7">
    <source>
        <dbReference type="SMART" id="SM01070"/>
    </source>
</evidence>
<dbReference type="SMART" id="SM01070">
    <property type="entry name" value="CDC37_M"/>
    <property type="match status" value="1"/>
</dbReference>
<evidence type="ECO:0000256" key="2">
    <source>
        <dbReference type="ARBA" id="ARBA00006222"/>
    </source>
</evidence>
<dbReference type="GO" id="GO:0051082">
    <property type="term" value="F:unfolded protein binding"/>
    <property type="evidence" value="ECO:0007669"/>
    <property type="project" value="TreeGrafter"/>
</dbReference>
<gene>
    <name evidence="9" type="ORF">EANT1437_LOCUS12937</name>
</gene>
<feature type="domain" description="Cdc37 N-terminal" evidence="8">
    <location>
        <begin position="7"/>
        <end position="133"/>
    </location>
</feature>
<dbReference type="AlphaFoldDB" id="A0A7S2S8D0"/>
<evidence type="ECO:0000256" key="5">
    <source>
        <dbReference type="ARBA" id="ARBA00031396"/>
    </source>
</evidence>
<keyword evidence="3" id="KW-0963">Cytoplasm</keyword>
<name>A0A7S2S8D0_9STRA</name>
<dbReference type="Gene3D" id="6.10.140.250">
    <property type="match status" value="1"/>
</dbReference>
<feature type="domain" description="Cdc37 Hsp90 binding" evidence="7">
    <location>
        <begin position="188"/>
        <end position="361"/>
    </location>
</feature>
<dbReference type="GO" id="GO:0005737">
    <property type="term" value="C:cytoplasm"/>
    <property type="evidence" value="ECO:0007669"/>
    <property type="project" value="UniProtKB-SubCell"/>
</dbReference>
<evidence type="ECO:0000256" key="3">
    <source>
        <dbReference type="ARBA" id="ARBA00022490"/>
    </source>
</evidence>
<dbReference type="InterPro" id="IPR013874">
    <property type="entry name" value="Cdc37_Hsp90-bd"/>
</dbReference>
<keyword evidence="4" id="KW-0143">Chaperone</keyword>
<comment type="similarity">
    <text evidence="2">Belongs to the CDC37 family.</text>
</comment>
<evidence type="ECO:0000313" key="9">
    <source>
        <dbReference type="EMBL" id="CAD9692584.1"/>
    </source>
</evidence>
<dbReference type="Gene3D" id="1.20.58.610">
    <property type="entry name" value="Cdc37, Hsp90 binding domain"/>
    <property type="match status" value="1"/>
</dbReference>
<accession>A0A7S2S8D0</accession>
<dbReference type="SMART" id="SM01071">
    <property type="entry name" value="CDC37_N"/>
    <property type="match status" value="1"/>
</dbReference>
<dbReference type="GO" id="GO:0006457">
    <property type="term" value="P:protein folding"/>
    <property type="evidence" value="ECO:0007669"/>
    <property type="project" value="TreeGrafter"/>
</dbReference>
<dbReference type="Pfam" id="PF08565">
    <property type="entry name" value="CDC37_M"/>
    <property type="match status" value="1"/>
</dbReference>
<evidence type="ECO:0000259" key="6">
    <source>
        <dbReference type="SMART" id="SM01069"/>
    </source>
</evidence>
<dbReference type="InterPro" id="IPR013873">
    <property type="entry name" value="Cdc37_C"/>
</dbReference>
<evidence type="ECO:0000256" key="4">
    <source>
        <dbReference type="ARBA" id="ARBA00023186"/>
    </source>
</evidence>
<evidence type="ECO:0000259" key="8">
    <source>
        <dbReference type="SMART" id="SM01071"/>
    </source>
</evidence>
<dbReference type="GO" id="GO:0050821">
    <property type="term" value="P:protein stabilization"/>
    <property type="evidence" value="ECO:0007669"/>
    <property type="project" value="TreeGrafter"/>
</dbReference>
<dbReference type="GO" id="GO:0019901">
    <property type="term" value="F:protein kinase binding"/>
    <property type="evidence" value="ECO:0007669"/>
    <property type="project" value="InterPro"/>
</dbReference>
<sequence>MSKGFSYSKWDNIELSDDEEDVHPNIDKESWFRLKHRSRVEREEKEEADKNKLMKEMDTTDLRIQEVTNLLNSLRRSNHEDDSDDELEDKEGLEVEVAALQKANDMRQAKLELYIKTKKWNVDNMCDVVEDRTIVNNNATTDAFTSTGYVAPTTGCNTTTEGAPVGKRDRKKKTRKVLKSMESIRALNSNESLPKTTTAVPTLSETTILESEPEESTKTAGPERDQVAMMSYHEFTEKYADLCEEFMKISSFSKCQEFLILNGNVMLQENASNYLLLASLEDEMNGFRTKMRQTARQSQIISNIAELAKSMQTHPGNVIIPFFKRLEQKEFIDGFMDGAKTFIDNIIKRAIVKKKEMDEERLKEEGEAVDLADLPKEERLGPNGLDPVEVFESLPESMQEAFESRDVNKLKAALLTMQPDEAEDVMKRCVDSGLWNEG</sequence>
<dbReference type="InterPro" id="IPR038189">
    <property type="entry name" value="Cdc37_Hsp90-bd_sf"/>
</dbReference>
<evidence type="ECO:0000256" key="1">
    <source>
        <dbReference type="ARBA" id="ARBA00004496"/>
    </source>
</evidence>
<dbReference type="Pfam" id="PF08564">
    <property type="entry name" value="CDC37_C"/>
    <property type="match status" value="1"/>
</dbReference>
<reference evidence="9" key="1">
    <citation type="submission" date="2021-01" db="EMBL/GenBank/DDBJ databases">
        <authorList>
            <person name="Corre E."/>
            <person name="Pelletier E."/>
            <person name="Niang G."/>
            <person name="Scheremetjew M."/>
            <person name="Finn R."/>
            <person name="Kale V."/>
            <person name="Holt S."/>
            <person name="Cochrane G."/>
            <person name="Meng A."/>
            <person name="Brown T."/>
            <person name="Cohen L."/>
        </authorList>
    </citation>
    <scope>NUCLEOTIDE SEQUENCE</scope>
    <source>
        <strain evidence="9">CCMP1452</strain>
    </source>
</reference>
<dbReference type="SMART" id="SM01069">
    <property type="entry name" value="CDC37_C"/>
    <property type="match status" value="1"/>
</dbReference>
<dbReference type="SUPFAM" id="SSF101391">
    <property type="entry name" value="Hsp90 co-chaperone CDC37"/>
    <property type="match status" value="1"/>
</dbReference>
<dbReference type="PANTHER" id="PTHR12800">
    <property type="entry name" value="CDC37-RELATED"/>
    <property type="match status" value="1"/>
</dbReference>
<comment type="subcellular location">
    <subcellularLocation>
        <location evidence="1">Cytoplasm</location>
    </subcellularLocation>
</comment>
<dbReference type="GO" id="GO:0031072">
    <property type="term" value="F:heat shock protein binding"/>
    <property type="evidence" value="ECO:0007669"/>
    <property type="project" value="TreeGrafter"/>
</dbReference>
<dbReference type="Pfam" id="PF03234">
    <property type="entry name" value="CDC37_N"/>
    <property type="match status" value="1"/>
</dbReference>
<dbReference type="PANTHER" id="PTHR12800:SF4">
    <property type="entry name" value="HSP90 CO-CHAPERONE CDC37"/>
    <property type="match status" value="1"/>
</dbReference>
<dbReference type="InterPro" id="IPR013855">
    <property type="entry name" value="Cdc37_N_dom"/>
</dbReference>
<protein>
    <recommendedName>
        <fullName evidence="5">Hsp90 chaperone protein kinase-targeting subunit</fullName>
    </recommendedName>
</protein>
<dbReference type="GO" id="GO:0051087">
    <property type="term" value="F:protein-folding chaperone binding"/>
    <property type="evidence" value="ECO:0007669"/>
    <property type="project" value="TreeGrafter"/>
</dbReference>
<organism evidence="9">
    <name type="scientific">Eucampia antarctica</name>
    <dbReference type="NCBI Taxonomy" id="49252"/>
    <lineage>
        <taxon>Eukaryota</taxon>
        <taxon>Sar</taxon>
        <taxon>Stramenopiles</taxon>
        <taxon>Ochrophyta</taxon>
        <taxon>Bacillariophyta</taxon>
        <taxon>Mediophyceae</taxon>
        <taxon>Biddulphiophycidae</taxon>
        <taxon>Hemiaulales</taxon>
        <taxon>Hemiaulaceae</taxon>
        <taxon>Eucampia</taxon>
    </lineage>
</organism>
<dbReference type="InterPro" id="IPR004918">
    <property type="entry name" value="Cdc37"/>
</dbReference>
<feature type="domain" description="Cdc37 C-terminal" evidence="6">
    <location>
        <begin position="379"/>
        <end position="438"/>
    </location>
</feature>
<dbReference type="EMBL" id="HBHI01025185">
    <property type="protein sequence ID" value="CAD9692584.1"/>
    <property type="molecule type" value="Transcribed_RNA"/>
</dbReference>
<proteinExistence type="inferred from homology"/>